<name>A0A2S8GKP3_9BACT</name>
<gene>
    <name evidence="1" type="ORF">C5Y93_19080</name>
</gene>
<organism evidence="1 2">
    <name type="scientific">Blastopirellula marina</name>
    <dbReference type="NCBI Taxonomy" id="124"/>
    <lineage>
        <taxon>Bacteria</taxon>
        <taxon>Pseudomonadati</taxon>
        <taxon>Planctomycetota</taxon>
        <taxon>Planctomycetia</taxon>
        <taxon>Pirellulales</taxon>
        <taxon>Pirellulaceae</taxon>
        <taxon>Blastopirellula</taxon>
    </lineage>
</organism>
<dbReference type="AlphaFoldDB" id="A0A2S8GKP3"/>
<protein>
    <recommendedName>
        <fullName evidence="3">DUF3299 domain-containing protein</fullName>
    </recommendedName>
</protein>
<evidence type="ECO:0000313" key="2">
    <source>
        <dbReference type="Proteomes" id="UP000237819"/>
    </source>
</evidence>
<comment type="caution">
    <text evidence="1">The sequence shown here is derived from an EMBL/GenBank/DDBJ whole genome shotgun (WGS) entry which is preliminary data.</text>
</comment>
<dbReference type="Pfam" id="PF11736">
    <property type="entry name" value="DUF3299"/>
    <property type="match status" value="1"/>
</dbReference>
<sequence length="118" mass="13409">MTFDDIKFDIEPDANFEREMLPQPIENLSGQKIRIGGYMLPSFQNRDIKQFVLVRDNMECCFGPGAALYDCILVEMDGRGVDFTVRPVTVEGEFTVKEYKDGDGKHLAIYHLQGTGVR</sequence>
<proteinExistence type="predicted"/>
<evidence type="ECO:0000313" key="1">
    <source>
        <dbReference type="EMBL" id="PQO44594.1"/>
    </source>
</evidence>
<dbReference type="EMBL" id="PUHZ01000019">
    <property type="protein sequence ID" value="PQO44594.1"/>
    <property type="molecule type" value="Genomic_DNA"/>
</dbReference>
<dbReference type="InterPro" id="IPR021727">
    <property type="entry name" value="DUF3299"/>
</dbReference>
<accession>A0A2S8GKP3</accession>
<dbReference type="OrthoDB" id="267771at2"/>
<evidence type="ECO:0008006" key="3">
    <source>
        <dbReference type="Google" id="ProtNLM"/>
    </source>
</evidence>
<dbReference type="Gene3D" id="2.40.50.870">
    <property type="entry name" value="Protein of unknown function (DUF3299)"/>
    <property type="match status" value="1"/>
</dbReference>
<reference evidence="1 2" key="1">
    <citation type="submission" date="2018-02" db="EMBL/GenBank/DDBJ databases">
        <title>Comparative genomes isolates from brazilian mangrove.</title>
        <authorList>
            <person name="Araujo J.E."/>
            <person name="Taketani R.G."/>
            <person name="Silva M.C.P."/>
            <person name="Loureco M.V."/>
            <person name="Andreote F.D."/>
        </authorList>
    </citation>
    <scope>NUCLEOTIDE SEQUENCE [LARGE SCALE GENOMIC DNA]</scope>
    <source>
        <strain evidence="1 2">Nap-Phe MGV</strain>
    </source>
</reference>
<dbReference type="Proteomes" id="UP000237819">
    <property type="component" value="Unassembled WGS sequence"/>
</dbReference>